<dbReference type="AlphaFoldDB" id="A0A176JXG2"/>
<name>A0A176JXG2_9BACT</name>
<evidence type="ECO:0008006" key="4">
    <source>
        <dbReference type="Google" id="ProtNLM"/>
    </source>
</evidence>
<feature type="signal peptide" evidence="1">
    <location>
        <begin position="1"/>
        <end position="19"/>
    </location>
</feature>
<dbReference type="RefSeq" id="WP_068348725.1">
    <property type="nucleotide sequence ID" value="NZ_JFHK01000023.1"/>
</dbReference>
<evidence type="ECO:0000313" key="3">
    <source>
        <dbReference type="Proteomes" id="UP000077339"/>
    </source>
</evidence>
<sequence>MTRFIFIISLVLCASVAFSLEVQPLAFEKEVSPGEKILIPLKISSEVDQKVSLTLLKYTQREDGKHEFVEYEDSRDSVLNWFAFPEEVFLRAYYSANISVEVKVPYTARGTYVSVIMVEPEEEGAVTGITIKVRFAVLIVLRVSAPGLRQTYEIEDFDIIPDENKEPVLTVKFHNNSPLDYFASLDAAIRGPDGRTVEKVHLETGQSSSRGITQTWLVPDARVVFSEKISKILSTGKYKVHLYVNYGDRQRIVTKSFQIDREQFSLPEPKELYLLFERPDISLHLKPRSVKTELVSVTNKGKEPVDVSVALSEIRINYENSLLSWTTLRGKEEFSLSPGKSSKTVLTFKVPADAQEGAYYGKLVYTASKDATPIISRDFLLSLIIGEPTISATLLSIDIERGEDQEILFSALLENNGEVHLANIKGTYEIFNPGEIVPVFSGELEPSREGWILPEEKVIMAAILEGTLEEGNYILVLKVYDGENFVMQANTGFEIKNNTGDESQ</sequence>
<comment type="caution">
    <text evidence="2">The sequence shown here is derived from an EMBL/GenBank/DDBJ whole genome shotgun (WGS) entry which is preliminary data.</text>
</comment>
<dbReference type="EMBL" id="JFHK01000023">
    <property type="protein sequence ID" value="OAA28379.1"/>
    <property type="molecule type" value="Genomic_DNA"/>
</dbReference>
<protein>
    <recommendedName>
        <fullName evidence="4">Alpha-galactosidase NEW3 domain-containing protein</fullName>
    </recommendedName>
</protein>
<dbReference type="Gene3D" id="2.60.40.10">
    <property type="entry name" value="Immunoglobulins"/>
    <property type="match status" value="1"/>
</dbReference>
<reference evidence="2 3" key="1">
    <citation type="submission" date="2014-02" db="EMBL/GenBank/DDBJ databases">
        <title>Kosmotoga genome sequencing.</title>
        <authorList>
            <person name="Pollo S.M."/>
            <person name="Charchuk R."/>
            <person name="Nesbo C.L."/>
        </authorList>
    </citation>
    <scope>NUCLEOTIDE SEQUENCE [LARGE SCALE GENOMIC DNA]</scope>
    <source>
        <strain evidence="2 3">S304</strain>
    </source>
</reference>
<keyword evidence="1" id="KW-0732">Signal</keyword>
<proteinExistence type="predicted"/>
<dbReference type="InterPro" id="IPR013783">
    <property type="entry name" value="Ig-like_fold"/>
</dbReference>
<dbReference type="Proteomes" id="UP000077339">
    <property type="component" value="Unassembled WGS sequence"/>
</dbReference>
<organism evidence="2 3">
    <name type="scientific">Kosmotoga arenicorallina S304</name>
    <dbReference type="NCBI Taxonomy" id="1453497"/>
    <lineage>
        <taxon>Bacteria</taxon>
        <taxon>Thermotogati</taxon>
        <taxon>Thermotogota</taxon>
        <taxon>Thermotogae</taxon>
        <taxon>Kosmotogales</taxon>
        <taxon>Kosmotogaceae</taxon>
        <taxon>Kosmotoga</taxon>
    </lineage>
</organism>
<evidence type="ECO:0000256" key="1">
    <source>
        <dbReference type="SAM" id="SignalP"/>
    </source>
</evidence>
<dbReference type="OrthoDB" id="40484at2"/>
<dbReference type="PATRIC" id="fig|1453497.3.peg.935"/>
<feature type="chain" id="PRO_5008047357" description="Alpha-galactosidase NEW3 domain-containing protein" evidence="1">
    <location>
        <begin position="20"/>
        <end position="504"/>
    </location>
</feature>
<evidence type="ECO:0000313" key="2">
    <source>
        <dbReference type="EMBL" id="OAA28379.1"/>
    </source>
</evidence>
<gene>
    <name evidence="2" type="ORF">AT15_04705</name>
</gene>
<accession>A0A176JXG2</accession>
<keyword evidence="3" id="KW-1185">Reference proteome</keyword>